<organism evidence="7 8">
    <name type="scientific">Chionoecetes opilio</name>
    <name type="common">Atlantic snow crab</name>
    <name type="synonym">Cancer opilio</name>
    <dbReference type="NCBI Taxonomy" id="41210"/>
    <lineage>
        <taxon>Eukaryota</taxon>
        <taxon>Metazoa</taxon>
        <taxon>Ecdysozoa</taxon>
        <taxon>Arthropoda</taxon>
        <taxon>Crustacea</taxon>
        <taxon>Multicrustacea</taxon>
        <taxon>Malacostraca</taxon>
        <taxon>Eumalacostraca</taxon>
        <taxon>Eucarida</taxon>
        <taxon>Decapoda</taxon>
        <taxon>Pleocyemata</taxon>
        <taxon>Brachyura</taxon>
        <taxon>Eubrachyura</taxon>
        <taxon>Majoidea</taxon>
        <taxon>Majidae</taxon>
        <taxon>Chionoecetes</taxon>
    </lineage>
</organism>
<feature type="region of interest" description="Disordered" evidence="5">
    <location>
        <begin position="1"/>
        <end position="22"/>
    </location>
</feature>
<evidence type="ECO:0000313" key="8">
    <source>
        <dbReference type="Proteomes" id="UP000770661"/>
    </source>
</evidence>
<comment type="subcellular location">
    <subcellularLocation>
        <location evidence="1">Mitochondrion</location>
    </subcellularLocation>
</comment>
<dbReference type="SUPFAM" id="SSF75620">
    <property type="entry name" value="Release factor"/>
    <property type="match status" value="1"/>
</dbReference>
<dbReference type="Gene3D" id="3.30.160.20">
    <property type="match status" value="1"/>
</dbReference>
<keyword evidence="3" id="KW-0809">Transit peptide</keyword>
<dbReference type="Proteomes" id="UP000770661">
    <property type="component" value="Unassembled WGS sequence"/>
</dbReference>
<gene>
    <name evidence="7" type="ORF">GWK47_015094</name>
</gene>
<reference evidence="7" key="1">
    <citation type="submission" date="2020-07" db="EMBL/GenBank/DDBJ databases">
        <title>The High-quality genome of the commercially important snow crab, Chionoecetes opilio.</title>
        <authorList>
            <person name="Jeong J.-H."/>
            <person name="Ryu S."/>
        </authorList>
    </citation>
    <scope>NUCLEOTIDE SEQUENCE</scope>
    <source>
        <strain evidence="7">MADBK_172401_WGS</strain>
        <tissue evidence="7">Digestive gland</tissue>
    </source>
</reference>
<keyword evidence="8" id="KW-1185">Reference proteome</keyword>
<sequence length="151" mass="16963">MNQFTEPKNSGVPYAHENLGPRRPAINLRTSSLTKELVQRVHTSAAAFSGKVDRSRVPVLKEEELLESFVRGSGPGGQKVNKTACVCSLKHIPTERRQIEPLPADEGSRPTKASKFCKLFNTSLRSLRQQQQQQHEAREVDINTKGDRCLW</sequence>
<feature type="domain" description="Prokaryotic-type class I peptide chain release factors" evidence="6">
    <location>
        <begin position="60"/>
        <end position="138"/>
    </location>
</feature>
<dbReference type="AlphaFoldDB" id="A0A8J4XTP2"/>
<evidence type="ECO:0000256" key="4">
    <source>
        <dbReference type="ARBA" id="ARBA00023128"/>
    </source>
</evidence>
<dbReference type="GO" id="GO:0003747">
    <property type="term" value="F:translation release factor activity"/>
    <property type="evidence" value="ECO:0007669"/>
    <property type="project" value="InterPro"/>
</dbReference>
<dbReference type="PANTHER" id="PTHR46203">
    <property type="entry name" value="PROBABLE PEPTIDE CHAIN RELEASE FACTOR C12ORF65"/>
    <property type="match status" value="1"/>
</dbReference>
<keyword evidence="4" id="KW-0496">Mitochondrion</keyword>
<evidence type="ECO:0000313" key="7">
    <source>
        <dbReference type="EMBL" id="KAG0713938.1"/>
    </source>
</evidence>
<comment type="similarity">
    <text evidence="2">Belongs to the prokaryotic/mitochondrial release factor family.</text>
</comment>
<dbReference type="InterPro" id="IPR000352">
    <property type="entry name" value="Pep_chain_release_fac_I"/>
</dbReference>
<evidence type="ECO:0000256" key="5">
    <source>
        <dbReference type="SAM" id="MobiDB-lite"/>
    </source>
</evidence>
<dbReference type="GO" id="GO:0005739">
    <property type="term" value="C:mitochondrion"/>
    <property type="evidence" value="ECO:0007669"/>
    <property type="project" value="UniProtKB-SubCell"/>
</dbReference>
<dbReference type="PANTHER" id="PTHR46203:SF1">
    <property type="entry name" value="MITOCHONDRIAL TRANSLATION RELEASE FACTOR IN RESCUE"/>
    <property type="match status" value="1"/>
</dbReference>
<evidence type="ECO:0000256" key="1">
    <source>
        <dbReference type="ARBA" id="ARBA00004173"/>
    </source>
</evidence>
<proteinExistence type="inferred from homology"/>
<evidence type="ECO:0000256" key="2">
    <source>
        <dbReference type="ARBA" id="ARBA00010835"/>
    </source>
</evidence>
<accession>A0A8J4XTP2</accession>
<protein>
    <submittedName>
        <fullName evidence="7">Putative peptide chain release factor C12orf65, mitochondrial</fullName>
    </submittedName>
</protein>
<dbReference type="EMBL" id="JACEEZ010020943">
    <property type="protein sequence ID" value="KAG0713938.1"/>
    <property type="molecule type" value="Genomic_DNA"/>
</dbReference>
<dbReference type="InterPro" id="IPR045853">
    <property type="entry name" value="Pep_chain_release_fac_I_sf"/>
</dbReference>
<evidence type="ECO:0000259" key="6">
    <source>
        <dbReference type="Pfam" id="PF00472"/>
    </source>
</evidence>
<dbReference type="OrthoDB" id="277888at2759"/>
<evidence type="ECO:0000256" key="3">
    <source>
        <dbReference type="ARBA" id="ARBA00022946"/>
    </source>
</evidence>
<name>A0A8J4XTP2_CHIOP</name>
<dbReference type="InterPro" id="IPR052405">
    <property type="entry name" value="Mito_Transl_Release_Factor"/>
</dbReference>
<dbReference type="Pfam" id="PF00472">
    <property type="entry name" value="RF-1"/>
    <property type="match status" value="1"/>
</dbReference>
<comment type="caution">
    <text evidence="7">The sequence shown here is derived from an EMBL/GenBank/DDBJ whole genome shotgun (WGS) entry which is preliminary data.</text>
</comment>